<evidence type="ECO:0000313" key="4">
    <source>
        <dbReference type="Proteomes" id="UP000031408"/>
    </source>
</evidence>
<feature type="transmembrane region" description="Helical" evidence="1">
    <location>
        <begin position="96"/>
        <end position="115"/>
    </location>
</feature>
<evidence type="ECO:0000313" key="3">
    <source>
        <dbReference type="EMBL" id="KIC93467.1"/>
    </source>
</evidence>
<feature type="transmembrane region" description="Helical" evidence="1">
    <location>
        <begin position="12"/>
        <end position="27"/>
    </location>
</feature>
<accession>A0A0C1L0F6</accession>
<dbReference type="EMBL" id="JSVC01000019">
    <property type="protein sequence ID" value="KIC93467.1"/>
    <property type="molecule type" value="Genomic_DNA"/>
</dbReference>
<protein>
    <recommendedName>
        <fullName evidence="2">Sulfatase N-terminal domain-containing protein</fullName>
    </recommendedName>
</protein>
<gene>
    <name evidence="3" type="ORF">OI18_17045</name>
</gene>
<keyword evidence="4" id="KW-1185">Reference proteome</keyword>
<feature type="transmembrane region" description="Helical" evidence="1">
    <location>
        <begin position="68"/>
        <end position="84"/>
    </location>
</feature>
<feature type="transmembrane region" description="Helical" evidence="1">
    <location>
        <begin position="127"/>
        <end position="147"/>
    </location>
</feature>
<reference evidence="3 4" key="1">
    <citation type="submission" date="2014-11" db="EMBL/GenBank/DDBJ databases">
        <title>Genome sequence of Flavihumibacter solisilvae 3-3.</title>
        <authorList>
            <person name="Zhou G."/>
            <person name="Li M."/>
            <person name="Wang G."/>
        </authorList>
    </citation>
    <scope>NUCLEOTIDE SEQUENCE [LARGE SCALE GENOMIC DNA]</scope>
    <source>
        <strain evidence="3 4">3-3</strain>
    </source>
</reference>
<organism evidence="3 4">
    <name type="scientific">Flavihumibacter solisilvae</name>
    <dbReference type="NCBI Taxonomy" id="1349421"/>
    <lineage>
        <taxon>Bacteria</taxon>
        <taxon>Pseudomonadati</taxon>
        <taxon>Bacteroidota</taxon>
        <taxon>Chitinophagia</taxon>
        <taxon>Chitinophagales</taxon>
        <taxon>Chitinophagaceae</taxon>
        <taxon>Flavihumibacter</taxon>
    </lineage>
</organism>
<comment type="caution">
    <text evidence="3">The sequence shown here is derived from an EMBL/GenBank/DDBJ whole genome shotgun (WGS) entry which is preliminary data.</text>
</comment>
<feature type="domain" description="Sulfatase N-terminal" evidence="2">
    <location>
        <begin position="221"/>
        <end position="441"/>
    </location>
</feature>
<dbReference type="InterPro" id="IPR017850">
    <property type="entry name" value="Alkaline_phosphatase_core_sf"/>
</dbReference>
<dbReference type="InterPro" id="IPR000917">
    <property type="entry name" value="Sulfatase_N"/>
</dbReference>
<dbReference type="RefSeq" id="WP_039141958.1">
    <property type="nucleotide sequence ID" value="NZ_JSVC01000019.1"/>
</dbReference>
<dbReference type="AlphaFoldDB" id="A0A0C1L0F6"/>
<dbReference type="Pfam" id="PF00884">
    <property type="entry name" value="Sulfatase"/>
    <property type="match status" value="1"/>
</dbReference>
<dbReference type="STRING" id="1349421.OI18_17045"/>
<keyword evidence="1" id="KW-0812">Transmembrane</keyword>
<feature type="transmembrane region" description="Helical" evidence="1">
    <location>
        <begin position="39"/>
        <end position="61"/>
    </location>
</feature>
<name>A0A0C1L0F6_9BACT</name>
<dbReference type="OrthoDB" id="681113at2"/>
<sequence>MKQIVSHFQKAPYFLLLIPVYYLLYLVEDYHPLFTYRHLLELASLFFVFTGILCFAFCTWFRPKGRDYSVAFAVVFIIYLYFDPIRDSVKSIFPSLAKYSVLLPVLLVLLFALFRQCSRMQGKSPRLYLYFNTLMAILTLLTVFQVGNANLQKQKVLLPAWLDAGDSMKMRPDIYYIVFDGYSASRTLKEHWGYDNSGIDTFLRAKGYYNANLSTSNYNFTPLSIGSILNLDYYKKIETDTINFRMFWTAARDIRHTVLPSFLAKHGYRIVNHSIFELEGENKPPMDFSYLNDRRKLIFAKTLSYCMIDDLGWNFNLPDWLVKIHRKTNKELLDIMETDLEKLVKNYSSVKATSARRFSEPVFVYGHFVLPHDPYYFDSLSNVFPKKEWMVFDGREKATRYLQQVKHTNTWIRDLSTTLVHDAKRPRVIIFQSDHGYRSFIEKKDSCLEFNNLTAVYFPDGDYKYLYDSISAVNTFRVVLKKYFKEEIPLLKDSAVYLRH</sequence>
<dbReference type="SUPFAM" id="SSF53649">
    <property type="entry name" value="Alkaline phosphatase-like"/>
    <property type="match status" value="1"/>
</dbReference>
<keyword evidence="1" id="KW-1133">Transmembrane helix</keyword>
<dbReference type="Proteomes" id="UP000031408">
    <property type="component" value="Unassembled WGS sequence"/>
</dbReference>
<evidence type="ECO:0000259" key="2">
    <source>
        <dbReference type="Pfam" id="PF00884"/>
    </source>
</evidence>
<proteinExistence type="predicted"/>
<evidence type="ECO:0000256" key="1">
    <source>
        <dbReference type="SAM" id="Phobius"/>
    </source>
</evidence>
<keyword evidence="1" id="KW-0472">Membrane</keyword>
<dbReference type="Gene3D" id="3.40.720.10">
    <property type="entry name" value="Alkaline Phosphatase, subunit A"/>
    <property type="match status" value="1"/>
</dbReference>